<dbReference type="AlphaFoldDB" id="A0A2I1HRN0"/>
<accession>A0A2I1HRN0</accession>
<dbReference type="Proteomes" id="UP000234323">
    <property type="component" value="Unassembled WGS sequence"/>
</dbReference>
<gene>
    <name evidence="1" type="ORF">RhiirA4_486615</name>
    <name evidence="2" type="ORF">RhiirA4_486639</name>
</gene>
<comment type="caution">
    <text evidence="1">The sequence shown here is derived from an EMBL/GenBank/DDBJ whole genome shotgun (WGS) entry which is preliminary data.</text>
</comment>
<keyword evidence="3" id="KW-1185">Reference proteome</keyword>
<dbReference type="VEuPathDB" id="FungiDB:RhiirA1_503166"/>
<name>A0A2I1HRN0_9GLOM</name>
<dbReference type="EMBL" id="LLXI01005473">
    <property type="protein sequence ID" value="PKY61526.1"/>
    <property type="molecule type" value="Genomic_DNA"/>
</dbReference>
<organism evidence="1 3">
    <name type="scientific">Rhizophagus irregularis</name>
    <dbReference type="NCBI Taxonomy" id="588596"/>
    <lineage>
        <taxon>Eukaryota</taxon>
        <taxon>Fungi</taxon>
        <taxon>Fungi incertae sedis</taxon>
        <taxon>Mucoromycota</taxon>
        <taxon>Glomeromycotina</taxon>
        <taxon>Glomeromycetes</taxon>
        <taxon>Glomerales</taxon>
        <taxon>Glomeraceae</taxon>
        <taxon>Rhizophagus</taxon>
    </lineage>
</organism>
<evidence type="ECO:0000313" key="3">
    <source>
        <dbReference type="Proteomes" id="UP000234323"/>
    </source>
</evidence>
<protein>
    <submittedName>
        <fullName evidence="1">Uncharacterized protein</fullName>
    </submittedName>
</protein>
<sequence length="145" mass="17547">DIIDNAIVIFLENKECWNNYIGRETKKSNEGHKSSYDTLNKEKYMDMVKMFKDHQEIYENREKYKNIKIKNNDKSWKKVYKEIKEYLEVYCGICNNESKTFPYEETFEESKRFGEIEQYIIDIFKDGNHNSIKDLVDHEKSCENP</sequence>
<evidence type="ECO:0000313" key="1">
    <source>
        <dbReference type="EMBL" id="PKY61526.1"/>
    </source>
</evidence>
<dbReference type="VEuPathDB" id="FungiDB:RhiirFUN_002000"/>
<dbReference type="EMBL" id="LLXI01005487">
    <property type="protein sequence ID" value="PKY61539.1"/>
    <property type="molecule type" value="Genomic_DNA"/>
</dbReference>
<feature type="non-terminal residue" evidence="1">
    <location>
        <position position="1"/>
    </location>
</feature>
<reference evidence="1 3" key="1">
    <citation type="submission" date="2015-10" db="EMBL/GenBank/DDBJ databases">
        <title>Genome analyses suggest a sexual origin of heterokaryosis in a supposedly ancient asexual fungus.</title>
        <authorList>
            <person name="Ropars J."/>
            <person name="Sedzielewska K."/>
            <person name="Noel J."/>
            <person name="Charron P."/>
            <person name="Farinelli L."/>
            <person name="Marton T."/>
            <person name="Kruger M."/>
            <person name="Pelin A."/>
            <person name="Brachmann A."/>
            <person name="Corradi N."/>
        </authorList>
    </citation>
    <scope>NUCLEOTIDE SEQUENCE [LARGE SCALE GENOMIC DNA]</scope>
    <source>
        <strain evidence="1 3">A4</strain>
    </source>
</reference>
<proteinExistence type="predicted"/>
<evidence type="ECO:0000313" key="2">
    <source>
        <dbReference type="EMBL" id="PKY61539.1"/>
    </source>
</evidence>